<feature type="transmembrane region" description="Helical" evidence="3">
    <location>
        <begin position="1013"/>
        <end position="1032"/>
    </location>
</feature>
<keyword evidence="5" id="KW-1185">Reference proteome</keyword>
<feature type="transmembrane region" description="Helical" evidence="3">
    <location>
        <begin position="958"/>
        <end position="977"/>
    </location>
</feature>
<feature type="transmembrane region" description="Helical" evidence="3">
    <location>
        <begin position="890"/>
        <end position="912"/>
    </location>
</feature>
<dbReference type="GeneID" id="55616407"/>
<name>A0A4Y6ELI4_9CAUD</name>
<dbReference type="RefSeq" id="YP_009846042.1">
    <property type="nucleotide sequence ID" value="NC_048768.1"/>
</dbReference>
<keyword evidence="3" id="KW-1133">Transmembrane helix</keyword>
<reference evidence="4 5" key="1">
    <citation type="submission" date="2019-04" db="EMBL/GenBank/DDBJ databases">
        <authorList>
            <person name="Ahlbrecht B.C."/>
            <person name="Almail A."/>
            <person name="Blakestad S.M."/>
            <person name="Calhoun C.D."/>
            <person name="Chesley E."/>
            <person name="Craven C.R."/>
            <person name="Hoagland S.Z."/>
            <person name="Jost S.L."/>
            <person name="Manz Z.R."/>
            <person name="Pena P.B."/>
            <person name="Pfenning K.J."/>
            <person name="Postl L.C."/>
            <person name="Ramsey E.P."/>
            <person name="Roberts C.A."/>
            <person name="Sevcik K.M."/>
            <person name="Whitman F.C."/>
            <person name="Chia C.P."/>
            <person name="McKinney A.L."/>
            <person name="Tolsma S."/>
            <person name="Ward R.E."/>
            <person name="Garlena R.A."/>
            <person name="Russell D.A."/>
            <person name="Pope W.H."/>
            <person name="Jacobs-Sera D."/>
            <person name="Hatfull G.F."/>
        </authorList>
    </citation>
    <scope>NUCLEOTIDE SEQUENCE [LARGE SCALE GENOMIC DNA]</scope>
</reference>
<feature type="transmembrane region" description="Helical" evidence="3">
    <location>
        <begin position="2400"/>
        <end position="2425"/>
    </location>
</feature>
<dbReference type="InterPro" id="IPR023346">
    <property type="entry name" value="Lysozyme-like_dom_sf"/>
</dbReference>
<dbReference type="EMBL" id="MK801733">
    <property type="protein sequence ID" value="QDF18241.1"/>
    <property type="molecule type" value="Genomic_DNA"/>
</dbReference>
<feature type="transmembrane region" description="Helical" evidence="3">
    <location>
        <begin position="932"/>
        <end position="951"/>
    </location>
</feature>
<feature type="transmembrane region" description="Helical" evidence="3">
    <location>
        <begin position="2345"/>
        <end position="2364"/>
    </location>
</feature>
<gene>
    <name evidence="4" type="primary">27</name>
    <name evidence="4" type="ORF">SEA_CHELMS_27</name>
</gene>
<proteinExistence type="predicted"/>
<feature type="transmembrane region" description="Helical" evidence="3">
    <location>
        <begin position="1822"/>
        <end position="1842"/>
    </location>
</feature>
<feature type="transmembrane region" description="Helical" evidence="3">
    <location>
        <begin position="855"/>
        <end position="878"/>
    </location>
</feature>
<dbReference type="KEGG" id="vg:55616407"/>
<evidence type="ECO:0000313" key="5">
    <source>
        <dbReference type="Proteomes" id="UP000315166"/>
    </source>
</evidence>
<feature type="region of interest" description="Disordered" evidence="2">
    <location>
        <begin position="1562"/>
        <end position="1596"/>
    </location>
</feature>
<dbReference type="SUPFAM" id="SSF53955">
    <property type="entry name" value="Lysozyme-like"/>
    <property type="match status" value="1"/>
</dbReference>
<evidence type="ECO:0000256" key="2">
    <source>
        <dbReference type="SAM" id="MobiDB-lite"/>
    </source>
</evidence>
<evidence type="ECO:0000256" key="3">
    <source>
        <dbReference type="SAM" id="Phobius"/>
    </source>
</evidence>
<protein>
    <submittedName>
        <fullName evidence="4">Tape measure protein</fullName>
    </submittedName>
</protein>
<feature type="transmembrane region" description="Helical" evidence="3">
    <location>
        <begin position="2004"/>
        <end position="2027"/>
    </location>
</feature>
<keyword evidence="1" id="KW-0175">Coiled coil</keyword>
<keyword evidence="3" id="KW-0812">Transmembrane</keyword>
<sequence length="3349" mass="350319">MNTTAANILVTAQARQAQAVLARAQAALRGLQSTAQGANAAQATAANAAAKQIEAAEARKASAAAKASLAIEQANLRQIKSEQAASVAAARSAAAISLSQTKAAGAAEASAAKQAAAAAKMSAAMELSAMKQQAAMAQLTLVQMRQLAQMEAASARQIAADNRAAMSAAKSAAQQAAARESLTIATLRAVAREEAASARKIAADARAALQAQVLANAETGNQNRVVTARLRAAAQTASANAAKINSDNGAAIAAEVAANREMRAAREASLADMDRAMKAQAANARKAASDAQAAVNAQANAIKEAAAMSVADTARIKSAAVAAAENARKIASDAAVANTAAMTAGRESVANAQAAASARIGAQQKVVADAQANASRMNAAAVAAAEASKIAAAEARAAAAAEKAAIQITAAKQREIAANAAATGSNRTWSASMTAAGSRMQWIGRQLSQNFTAPMLLATGIGVKFGLDMEKSMTRLEKVYADQGLIREAEAKGINLVRNEVDALERSFIALSNKYGVQADEVANVAAEWAAAGASGQALAHQTDLTMKTMVLGEMDAEEATKSLIAIQSQWGAVTETNADRMGKLSLGTSGLASDQLSLTTILRQLNAVENETGTTMNDLVVAFSRASGVARTAGLDTAHLAAATAALVPAAGSAAEAGNALKTIISRTLTPTRESAQIMNLMGINTSKAAWQSLNAGQRLEELSRRFGTLTGAQKAQVSASLGSRYQVNKLEVLFSSMANTTGYYHKALAKLANEADVVKIAEDELNTVLESQPQMLKQAGVIIQNSLMKTMVPLIPVVIQLTQWIGKAFDAFSNLPTGVRTTLIGLGLFLATVGPIIIFLGIFKLALGQLTPFFLALGRAILFPVTGLLKFAGLLLKPIAGLAKLRGALALTARAFMLIPATAALMLRVISFAMAGTQAAVVVGMAGVRAAWATAWAAMITFQTVMGIAMTTRQRIIFTIMLAAQNIWAAASLAIQRGWAAASVVVMAAWGAASALAQGVYHAIMLARQRAWHAAALALSVGWATASILIQKAWAAASIILTAAFWKRMWVVFAAGNKGLLSILLAGGKAIVALFASPWAIAIGIVIALIVLFRDQIAQAWNNIVNYFKNLPKETASALSPLANIFIRARNAVVGAFNSLPEGVKGALLKVVAIVRAAAMKVYELFSYLNPFAHHSPSLVENVTNGMAVVNAQFANASRNAQSHIGKLHKSIKQLQDLSSPMQAQNDKAKDDEFRATATKAGAAGSLPAYDALNADVKAAKSYMDQLNKSMEAQEQRLKDIKAGVEAYDAAIEQMNSALEVTKAIQADVNTALDGAKARYDRYANAQIKGTRAAEDALFDNEMAQKRLQLQIAKMQEESGTVDDVTDSYSKLQGEIETLTAKQTELRKAGAGSDVLGTYDKMIADLKSQQSGLMTGGADSPAGKIAALNTSLQALQRQAEIMDLEKSLKFDSLNRKIEQFTNNVEELPYGQIMSGLDASRTSINALQYSYDQLDMVMAGQQARIDATQAQRDALQQTYDSESKRLETVREKYEAVEEAVRSGEEALESFSSASEEVVRRQEEAARAAEEASKKLKKKKGGAGGDSGDELTPGAQNFLEGAAGDFETFGGMSTVGREGAGLDQSAQIDEFTNSLTADLEKQLGGLNPFSGLKNAWNKTVGWFKGMMPGFGDIFKNVGSGIGSAFSSDKNENVKRFGDALSNSVEALKNVWEWIKKGGSIIGKLFGPDLQATLQGLGDGFKTVMDKIGPPLSELGKVAIPFLTTAFQHLSPVIGVFVAALEVVWEVINGAIGPVFSWLGDLISSIIRIITGIVKILMGAMKVIQGVIMVVVGIIKGVIGLFMGEGLSGFSMFGDGLKKIFGGFGDMFGGIVDIVKGIFTAIWSTIKNAVKLIWNVVWGLVKGIIDFFKTMWDVLVGHSIVPDTINAIIDWFKELPSKLPGMVWGLITKVIGFFLKLPIMIGQALIKLGGFLFGAFTSAMAWLLPKLPGFIWNIVKFFAALPFKIIGALVGFGAKLLGWLGQAIAWLVPQLPGIVWNIITFFATLPFKIIGALLGFGAKLFEWAKNAFIWLAQNLPGVIGNVISFFAGLPGKLIGALLGLGAKLFEWAKNAFIWLAQRMPGIVQGIVDYFKELPGNFVRGLGVIGKFLWEWMKRGWDFLVNELPGIVAGFLKWIGGIPGMLLGKLGDGAKVLYNYGKDMIQGLMNGTAGLLKKLGDWFLDKIPGWIKTPFKKALGIASPSKVFAGYGVNIGEGLVKGIGSMQGQVESASVAMAAAADKGEVGGMAISAVADTSSVGGSVSALGDAVAASGPVGVDTAAEPTADIAPMLAAAEAAFDAFDASMKTKMAAFTAAVTVMFAAMVTGVLSSLDQVSIGGTASFTSMQASVVAIVTAMVSTVQAQLALLISHVTQFGLAFTAAWAGAWNAWKDSTTTGVDHTLSEWERMATGMRDITDNSIKPVFDSLALMLTNAETGFGQAVTNIGESWKGLRFGTGEPVNFTITDVYGKGLLPVWNAVADLIGGNKMSPMNPIALATGGFVRGPGTETSDSIPAMLSRGEFVLNARATEAAGVNNLMTFNNLNGRGGPGALQGMFGIGGDMRVHLATGGPADPGSPAWKALARGHEFARRISPGPYSLGGSSGGTNAGYTDCSGFQSEVADVIMGGPGGSRKWATGSFPGGGGAQGGVVNIGNQMWVKGLGAGHSIGISVPHAAGTLGGVPGLPTVNIESGGGTGGGATYGGRATGANDPQFPTQYHLNVIDGMFVPATGGAGASMVDILKGMSDGGLKHMVQLARDYQGKGNAGKVPLLTAQYWDKGTRAKIETEGKRMDAAGPAVAGDIAGVERWRPMVIAALKRNGFAGTKREQDLMLAQIQSESSGNPGAIQQVQDVNSGGNEAAGLLQIAKGTWPGVRDPSLPDDRLNPWANMNGALRYYRQTYGDDLGTHWGKGTGYDSGGVLPPGFTLANNQTGGPEAILTAAQWSAMFAIAAKPPLDEDTIQGAMEAANIATGNTDDATTAAIIKGMDVWSSAWTPEMVDSTKAATDASEKVADAADKQSSSTVLLSKSLGKYDAQIASLSKVLTAFSNSAQQSVKVTVNVTNGTATTGNTSTVGTNSKGEQTITVEQPTFEQWAPTLNALADFFDTLPYAERDWQADNPVAGETEQQRKARIAQNNLTNFAKGGYNILRDVGPVMLRHTAIIGTAIERLAKEDGPAWSAALAAIAANNPAGYAVAALLAFKTIATMLPLILAAIMDIVPALIRAIVRFLTQFMPDSVFAYADMAAAEAAVTEQQAGGEVAMGQGQRYPTDAMSTASGNESITLNMYGDLVMPNVSDGSDANDFVEQLKLLAAGS</sequence>
<feature type="compositionally biased region" description="Basic and acidic residues" evidence="2">
    <location>
        <begin position="1562"/>
        <end position="1574"/>
    </location>
</feature>
<accession>A0A4Y6ELI4</accession>
<feature type="transmembrane region" description="Helical" evidence="3">
    <location>
        <begin position="2033"/>
        <end position="2055"/>
    </location>
</feature>
<feature type="transmembrane region" description="Helical" evidence="3">
    <location>
        <begin position="825"/>
        <end position="849"/>
    </location>
</feature>
<feature type="transmembrane region" description="Helical" evidence="3">
    <location>
        <begin position="2370"/>
        <end position="2393"/>
    </location>
</feature>
<keyword evidence="3" id="KW-0472">Membrane</keyword>
<feature type="coiled-coil region" evidence="1">
    <location>
        <begin position="14"/>
        <end position="66"/>
    </location>
</feature>
<organism evidence="4 5">
    <name type="scientific">Gordonia phage Chelms</name>
    <dbReference type="NCBI Taxonomy" id="2588132"/>
    <lineage>
        <taxon>Viruses</taxon>
        <taxon>Duplodnaviria</taxon>
        <taxon>Heunggongvirae</taxon>
        <taxon>Uroviricota</taxon>
        <taxon>Caudoviricetes</taxon>
        <taxon>Montyvirus</taxon>
        <taxon>Montyvirus chelms</taxon>
    </lineage>
</organism>
<feature type="transmembrane region" description="Helical" evidence="3">
    <location>
        <begin position="1070"/>
        <end position="1095"/>
    </location>
</feature>
<dbReference type="PANTHER" id="PTHR37813:SF1">
    <property type="entry name" value="FELS-2 PROPHAGE PROTEIN"/>
    <property type="match status" value="1"/>
</dbReference>
<feature type="transmembrane region" description="Helical" evidence="3">
    <location>
        <begin position="1964"/>
        <end position="1983"/>
    </location>
</feature>
<evidence type="ECO:0000313" key="4">
    <source>
        <dbReference type="EMBL" id="QDF18241.1"/>
    </source>
</evidence>
<dbReference type="PANTHER" id="PTHR37813">
    <property type="entry name" value="FELS-2 PROPHAGE PROTEIN"/>
    <property type="match status" value="1"/>
</dbReference>
<evidence type="ECO:0000256" key="1">
    <source>
        <dbReference type="SAM" id="Coils"/>
    </source>
</evidence>
<feature type="transmembrane region" description="Helical" evidence="3">
    <location>
        <begin position="1940"/>
        <end position="1958"/>
    </location>
</feature>
<feature type="transmembrane region" description="Helical" evidence="3">
    <location>
        <begin position="3241"/>
        <end position="3261"/>
    </location>
</feature>
<feature type="coiled-coil region" evidence="1">
    <location>
        <begin position="1259"/>
        <end position="1286"/>
    </location>
</feature>
<feature type="transmembrane region" description="Helical" evidence="3">
    <location>
        <begin position="983"/>
        <end position="1006"/>
    </location>
</feature>
<feature type="coiled-coil region" evidence="1">
    <location>
        <begin position="1364"/>
        <end position="1391"/>
    </location>
</feature>
<dbReference type="Proteomes" id="UP000315166">
    <property type="component" value="Segment"/>
</dbReference>